<evidence type="ECO:0000256" key="3">
    <source>
        <dbReference type="ARBA" id="ARBA00023004"/>
    </source>
</evidence>
<dbReference type="PANTHER" id="PTHR22966">
    <property type="entry name" value="2-AMINOETHANETHIOL DIOXYGENASE"/>
    <property type="match status" value="1"/>
</dbReference>
<dbReference type="OrthoDB" id="271433at2759"/>
<name>A0A1Q9DE42_SYMMI</name>
<keyword evidence="2" id="KW-0560">Oxidoreductase</keyword>
<dbReference type="InterPro" id="IPR012864">
    <property type="entry name" value="PCO/ADO"/>
</dbReference>
<keyword evidence="4" id="KW-0223">Dioxygenase</keyword>
<evidence type="ECO:0000256" key="1">
    <source>
        <dbReference type="ARBA" id="ARBA00022723"/>
    </source>
</evidence>
<reference evidence="4 5" key="1">
    <citation type="submission" date="2016-02" db="EMBL/GenBank/DDBJ databases">
        <title>Genome analysis of coral dinoflagellate symbionts highlights evolutionary adaptations to a symbiotic lifestyle.</title>
        <authorList>
            <person name="Aranda M."/>
            <person name="Li Y."/>
            <person name="Liew Y.J."/>
            <person name="Baumgarten S."/>
            <person name="Simakov O."/>
            <person name="Wilson M."/>
            <person name="Piel J."/>
            <person name="Ashoor H."/>
            <person name="Bougouffa S."/>
            <person name="Bajic V.B."/>
            <person name="Ryu T."/>
            <person name="Ravasi T."/>
            <person name="Bayer T."/>
            <person name="Micklem G."/>
            <person name="Kim H."/>
            <person name="Bhak J."/>
            <person name="Lajeunesse T.C."/>
            <person name="Voolstra C.R."/>
        </authorList>
    </citation>
    <scope>NUCLEOTIDE SEQUENCE [LARGE SCALE GENOMIC DNA]</scope>
    <source>
        <strain evidence="4 5">CCMP2467</strain>
    </source>
</reference>
<sequence length="97" mass="10733">MLARERRNLPAMRPELADVLLAKLERVQARLFEGPDICQQLPPSAAVGYIEVGQTREVTLCVFVLKKGASLPLHDHPGMHVFGRLLFGRMLAVSVDA</sequence>
<keyword evidence="5" id="KW-1185">Reference proteome</keyword>
<dbReference type="InterPro" id="IPR011051">
    <property type="entry name" value="RmlC_Cupin_sf"/>
</dbReference>
<gene>
    <name evidence="4" type="primary">ADO</name>
    <name evidence="4" type="ORF">AK812_SmicGene24666</name>
</gene>
<evidence type="ECO:0000313" key="5">
    <source>
        <dbReference type="Proteomes" id="UP000186817"/>
    </source>
</evidence>
<dbReference type="PANTHER" id="PTHR22966:SF61">
    <property type="entry name" value="2-AMINOETHANETHIOL DIOXYGENASE"/>
    <property type="match status" value="1"/>
</dbReference>
<dbReference type="Proteomes" id="UP000186817">
    <property type="component" value="Unassembled WGS sequence"/>
</dbReference>
<dbReference type="Pfam" id="PF07847">
    <property type="entry name" value="PCO_ADO"/>
    <property type="match status" value="1"/>
</dbReference>
<dbReference type="SUPFAM" id="SSF51182">
    <property type="entry name" value="RmlC-like cupins"/>
    <property type="match status" value="1"/>
</dbReference>
<keyword evidence="1" id="KW-0479">Metal-binding</keyword>
<dbReference type="AlphaFoldDB" id="A0A1Q9DE42"/>
<dbReference type="EMBL" id="LSRX01000581">
    <property type="protein sequence ID" value="OLP93429.1"/>
    <property type="molecule type" value="Genomic_DNA"/>
</dbReference>
<accession>A0A1Q9DE42</accession>
<dbReference type="GO" id="GO:0046872">
    <property type="term" value="F:metal ion binding"/>
    <property type="evidence" value="ECO:0007669"/>
    <property type="project" value="UniProtKB-KW"/>
</dbReference>
<proteinExistence type="predicted"/>
<dbReference type="GO" id="GO:0016702">
    <property type="term" value="F:oxidoreductase activity, acting on single donors with incorporation of molecular oxygen, incorporation of two atoms of oxygen"/>
    <property type="evidence" value="ECO:0007669"/>
    <property type="project" value="InterPro"/>
</dbReference>
<keyword evidence="3" id="KW-0408">Iron</keyword>
<organism evidence="4 5">
    <name type="scientific">Symbiodinium microadriaticum</name>
    <name type="common">Dinoflagellate</name>
    <name type="synonym">Zooxanthella microadriatica</name>
    <dbReference type="NCBI Taxonomy" id="2951"/>
    <lineage>
        <taxon>Eukaryota</taxon>
        <taxon>Sar</taxon>
        <taxon>Alveolata</taxon>
        <taxon>Dinophyceae</taxon>
        <taxon>Suessiales</taxon>
        <taxon>Symbiodiniaceae</taxon>
        <taxon>Symbiodinium</taxon>
    </lineage>
</organism>
<evidence type="ECO:0000256" key="2">
    <source>
        <dbReference type="ARBA" id="ARBA00023002"/>
    </source>
</evidence>
<evidence type="ECO:0000313" key="4">
    <source>
        <dbReference type="EMBL" id="OLP93429.1"/>
    </source>
</evidence>
<protein>
    <submittedName>
        <fullName evidence="4">2-aminoethanethiol dioxygenase</fullName>
    </submittedName>
</protein>
<comment type="caution">
    <text evidence="4">The sequence shown here is derived from an EMBL/GenBank/DDBJ whole genome shotgun (WGS) entry which is preliminary data.</text>
</comment>